<keyword evidence="8 9" id="KW-0472">Membrane</keyword>
<dbReference type="EMBL" id="CP045482">
    <property type="protein sequence ID" value="QGR21765.1"/>
    <property type="molecule type" value="Genomic_DNA"/>
</dbReference>
<keyword evidence="13" id="KW-1185">Reference proteome</keyword>
<organism evidence="12 13">
    <name type="scientific">Acidianus ambivalens</name>
    <name type="common">Desulfurolobus ambivalens</name>
    <dbReference type="NCBI Taxonomy" id="2283"/>
    <lineage>
        <taxon>Archaea</taxon>
        <taxon>Thermoproteota</taxon>
        <taxon>Thermoprotei</taxon>
        <taxon>Sulfolobales</taxon>
        <taxon>Sulfolobaceae</taxon>
        <taxon>Acidianus</taxon>
    </lineage>
</organism>
<dbReference type="InterPro" id="IPR025993">
    <property type="entry name" value="Ceramide_glucosylTrfase"/>
</dbReference>
<comment type="subcellular location">
    <subcellularLocation>
        <location evidence="1">Membrane</location>
        <topology evidence="1">Multi-pass membrane protein</topology>
    </subcellularLocation>
</comment>
<protein>
    <submittedName>
        <fullName evidence="12">Glycosyltransferase</fullName>
    </submittedName>
</protein>
<dbReference type="Pfam" id="PF00535">
    <property type="entry name" value="Glycos_transf_2"/>
    <property type="match status" value="1"/>
</dbReference>
<dbReference type="Proteomes" id="UP000474054">
    <property type="component" value="Unassembled WGS sequence"/>
</dbReference>
<evidence type="ECO:0000256" key="2">
    <source>
        <dbReference type="ARBA" id="ARBA00004760"/>
    </source>
</evidence>
<feature type="transmembrane region" description="Helical" evidence="9">
    <location>
        <begin position="6"/>
        <end position="25"/>
    </location>
</feature>
<evidence type="ECO:0000256" key="8">
    <source>
        <dbReference type="ARBA" id="ARBA00023136"/>
    </source>
</evidence>
<dbReference type="CDD" id="cd00761">
    <property type="entry name" value="Glyco_tranf_GTA_type"/>
    <property type="match status" value="1"/>
</dbReference>
<proteinExistence type="predicted"/>
<reference evidence="12 13" key="2">
    <citation type="submission" date="2019-10" db="EMBL/GenBank/DDBJ databases">
        <title>Genome Sequences from Six Type Strain Members of the Archaeal Family Sulfolobaceae: Acidianus ambivalens, Acidianus infernus, Metallosphaera prunae, Stygiolobus azoricus, Sulfolobus metallicus, and Sulfurisphaera ohwakuensis.</title>
        <authorList>
            <person name="Counts J.A."/>
            <person name="Kelly R.M."/>
        </authorList>
    </citation>
    <scope>NUCLEOTIDE SEQUENCE [LARGE SCALE GENOMIC DNA]</scope>
    <source>
        <strain evidence="12 13">LEI 10</strain>
    </source>
</reference>
<feature type="transmembrane region" description="Helical" evidence="9">
    <location>
        <begin position="273"/>
        <end position="302"/>
    </location>
</feature>
<sequence>MNLITLLILISSILLDLGIFMQIYAENKKFFKEPKGGNYRGNISVIIPVRGIDVNFEENVKSLLNQDIKPLEIIYVVDPDDPYRETIENILKKYNVKIVHTFYNCNMCSGKIRAQISGLLRSNGDIIVFGDSDTWYPKYWLRELTLPLSKYMATTTFSFASPARLTLKNLVRAGFWTLGIESQAIGGTFLWGGSMAFRRNFFNDHVLKSLSKEWCDDCTLTRIVKERKGKIGFIGNAIPLNVYDEHNLFKWAQRQVLTVKIYSYRGARAFIPFGLYMVILLISLILIKNFLLLLPFLLWIIKNLLRGRRLGRKAILPSLLSIIGIYFAWVVLILSWRKKEIIWRDKIYIVENK</sequence>
<evidence type="ECO:0000313" key="14">
    <source>
        <dbReference type="Proteomes" id="UP000474054"/>
    </source>
</evidence>
<keyword evidence="6 9" id="KW-0812">Transmembrane</keyword>
<dbReference type="GO" id="GO:0016020">
    <property type="term" value="C:membrane"/>
    <property type="evidence" value="ECO:0007669"/>
    <property type="project" value="UniProtKB-SubCell"/>
</dbReference>
<dbReference type="SUPFAM" id="SSF53448">
    <property type="entry name" value="Nucleotide-diphospho-sugar transferases"/>
    <property type="match status" value="1"/>
</dbReference>
<comment type="pathway">
    <text evidence="2">Lipid metabolism; sphingolipid metabolism.</text>
</comment>
<keyword evidence="7 9" id="KW-1133">Transmembrane helix</keyword>
<keyword evidence="4" id="KW-0328">Glycosyltransferase</keyword>
<evidence type="ECO:0000313" key="11">
    <source>
        <dbReference type="EMBL" id="MQL55655.1"/>
    </source>
</evidence>
<reference evidence="11 14" key="1">
    <citation type="submission" date="2019-10" db="EMBL/GenBank/DDBJ databases">
        <title>Comparative genomics of sulfur disproportionating microorganisms.</title>
        <authorList>
            <person name="Ward L.M."/>
            <person name="Bertran E."/>
            <person name="Johnston D."/>
        </authorList>
    </citation>
    <scope>NUCLEOTIDE SEQUENCE [LARGE SCALE GENOMIC DNA]</scope>
    <source>
        <strain evidence="11 14">DSM 3772</strain>
    </source>
</reference>
<evidence type="ECO:0000313" key="13">
    <source>
        <dbReference type="Proteomes" id="UP000426328"/>
    </source>
</evidence>
<evidence type="ECO:0000256" key="4">
    <source>
        <dbReference type="ARBA" id="ARBA00022676"/>
    </source>
</evidence>
<dbReference type="KEGG" id="aamb:D1866_06950"/>
<dbReference type="AlphaFoldDB" id="A0A650CVP1"/>
<feature type="transmembrane region" description="Helical" evidence="9">
    <location>
        <begin position="314"/>
        <end position="336"/>
    </location>
</feature>
<dbReference type="GO" id="GO:0006679">
    <property type="term" value="P:glucosylceramide biosynthetic process"/>
    <property type="evidence" value="ECO:0007669"/>
    <property type="project" value="TreeGrafter"/>
</dbReference>
<dbReference type="Gene3D" id="3.90.550.10">
    <property type="entry name" value="Spore Coat Polysaccharide Biosynthesis Protein SpsA, Chain A"/>
    <property type="match status" value="1"/>
</dbReference>
<feature type="domain" description="Glycosyltransferase 2-like" evidence="10">
    <location>
        <begin position="44"/>
        <end position="204"/>
    </location>
</feature>
<evidence type="ECO:0000256" key="3">
    <source>
        <dbReference type="ARBA" id="ARBA00004991"/>
    </source>
</evidence>
<accession>A0A650CVP1</accession>
<dbReference type="PANTHER" id="PTHR12726">
    <property type="entry name" value="CERAMIDE GLUCOSYLTRANSFERASE"/>
    <property type="match status" value="1"/>
</dbReference>
<evidence type="ECO:0000256" key="6">
    <source>
        <dbReference type="ARBA" id="ARBA00022692"/>
    </source>
</evidence>
<evidence type="ECO:0000313" key="12">
    <source>
        <dbReference type="EMBL" id="QGR21765.1"/>
    </source>
</evidence>
<dbReference type="GeneID" id="42779462"/>
<evidence type="ECO:0000259" key="10">
    <source>
        <dbReference type="Pfam" id="PF00535"/>
    </source>
</evidence>
<comment type="pathway">
    <text evidence="3">Sphingolipid metabolism.</text>
</comment>
<evidence type="ECO:0000256" key="9">
    <source>
        <dbReference type="SAM" id="Phobius"/>
    </source>
</evidence>
<evidence type="ECO:0000256" key="7">
    <source>
        <dbReference type="ARBA" id="ARBA00022989"/>
    </source>
</evidence>
<dbReference type="InterPro" id="IPR029044">
    <property type="entry name" value="Nucleotide-diphossugar_trans"/>
</dbReference>
<gene>
    <name evidence="12" type="ORF">D1866_06950</name>
    <name evidence="11" type="ORF">GFB69_07870</name>
</gene>
<keyword evidence="5 12" id="KW-0808">Transferase</keyword>
<dbReference type="EMBL" id="WHYS01000002">
    <property type="protein sequence ID" value="MQL55655.1"/>
    <property type="molecule type" value="Genomic_DNA"/>
</dbReference>
<dbReference type="RefSeq" id="WP_152941690.1">
    <property type="nucleotide sequence ID" value="NZ_CP045482.1"/>
</dbReference>
<evidence type="ECO:0000256" key="1">
    <source>
        <dbReference type="ARBA" id="ARBA00004141"/>
    </source>
</evidence>
<name>A0A650CVP1_ACIAM</name>
<dbReference type="Proteomes" id="UP000426328">
    <property type="component" value="Chromosome"/>
</dbReference>
<dbReference type="GO" id="GO:0008120">
    <property type="term" value="F:ceramide glucosyltransferase activity"/>
    <property type="evidence" value="ECO:0007669"/>
    <property type="project" value="TreeGrafter"/>
</dbReference>
<dbReference type="InterPro" id="IPR001173">
    <property type="entry name" value="Glyco_trans_2-like"/>
</dbReference>
<evidence type="ECO:0000256" key="5">
    <source>
        <dbReference type="ARBA" id="ARBA00022679"/>
    </source>
</evidence>
<dbReference type="PANTHER" id="PTHR12726:SF0">
    <property type="entry name" value="CERAMIDE GLUCOSYLTRANSFERASE"/>
    <property type="match status" value="1"/>
</dbReference>